<dbReference type="EMBL" id="BT136226">
    <property type="protein sequence ID" value="AFK36021.1"/>
    <property type="molecule type" value="mRNA"/>
</dbReference>
<reference evidence="2" key="1">
    <citation type="submission" date="2012-05" db="EMBL/GenBank/DDBJ databases">
        <authorList>
            <person name="Krishnakumar V."/>
            <person name="Cheung F."/>
            <person name="Xiao Y."/>
            <person name="Chan A."/>
            <person name="Moskal W.A."/>
            <person name="Town C.D."/>
        </authorList>
    </citation>
    <scope>NUCLEOTIDE SEQUENCE</scope>
</reference>
<accession>I3S6X9</accession>
<organism evidence="2">
    <name type="scientific">Lotus japonicus</name>
    <name type="common">Lotus corniculatus var. japonicus</name>
    <dbReference type="NCBI Taxonomy" id="34305"/>
    <lineage>
        <taxon>Eukaryota</taxon>
        <taxon>Viridiplantae</taxon>
        <taxon>Streptophyta</taxon>
        <taxon>Embryophyta</taxon>
        <taxon>Tracheophyta</taxon>
        <taxon>Spermatophyta</taxon>
        <taxon>Magnoliopsida</taxon>
        <taxon>eudicotyledons</taxon>
        <taxon>Gunneridae</taxon>
        <taxon>Pentapetalae</taxon>
        <taxon>rosids</taxon>
        <taxon>fabids</taxon>
        <taxon>Fabales</taxon>
        <taxon>Fabaceae</taxon>
        <taxon>Papilionoideae</taxon>
        <taxon>50 kb inversion clade</taxon>
        <taxon>NPAAA clade</taxon>
        <taxon>Hologalegina</taxon>
        <taxon>robinioid clade</taxon>
        <taxon>Loteae</taxon>
        <taxon>Lotus</taxon>
    </lineage>
</organism>
<name>I3S6X9_LOTJA</name>
<keyword evidence="1" id="KW-0812">Transmembrane</keyword>
<evidence type="ECO:0000313" key="2">
    <source>
        <dbReference type="EMBL" id="AFK36021.1"/>
    </source>
</evidence>
<keyword evidence="1" id="KW-0472">Membrane</keyword>
<sequence>MVTFDKVEKLRELKVMGLLVTSAPRRRAANRKRASLLMTASGSKLRSNEVSISFTPVLYNSCSAFSIESQYWLVLLLLLPITLATTLYINSTPCQTTT</sequence>
<keyword evidence="1" id="KW-1133">Transmembrane helix</keyword>
<feature type="transmembrane region" description="Helical" evidence="1">
    <location>
        <begin position="71"/>
        <end position="89"/>
    </location>
</feature>
<protein>
    <submittedName>
        <fullName evidence="2">Uncharacterized protein</fullName>
    </submittedName>
</protein>
<evidence type="ECO:0000256" key="1">
    <source>
        <dbReference type="SAM" id="Phobius"/>
    </source>
</evidence>
<proteinExistence type="evidence at transcript level"/>
<dbReference type="AlphaFoldDB" id="I3S6X9"/>